<dbReference type="Proteomes" id="UP000499080">
    <property type="component" value="Unassembled WGS sequence"/>
</dbReference>
<gene>
    <name evidence="1" type="ORF">AVEN_151658_1</name>
</gene>
<protein>
    <submittedName>
        <fullName evidence="1">Uncharacterized protein</fullName>
    </submittedName>
</protein>
<keyword evidence="2" id="KW-1185">Reference proteome</keyword>
<proteinExistence type="predicted"/>
<comment type="caution">
    <text evidence="1">The sequence shown here is derived from an EMBL/GenBank/DDBJ whole genome shotgun (WGS) entry which is preliminary data.</text>
</comment>
<dbReference type="EMBL" id="BGPR01003871">
    <property type="protein sequence ID" value="GBM93403.1"/>
    <property type="molecule type" value="Genomic_DNA"/>
</dbReference>
<sequence>MDKGIRNDFTEQSEISSISKTEISEEDTLRAEIAETRIRSSPLPNIETFSFTSPIVADGSSECLFEEIIVPNPVVVKTDSIVTSTTKIRSLESAVELSESAIDAELLESINLQTEETEEMLDMISRAKEKLEFFIFHVEDFGKSLQEISKHSDANSKRGNTYLKNIYRKKLVEFASGLLDKVKKSVKDVEADYETLKEHEKKTAEAFQKITEFHRSFSVPCTAEIGEKSAEKLKETVDHLAEELYSLKPKQLSEIKKVSYIETDIEMLYDLYRRFSSIGDTKSGFNCMQQSA</sequence>
<dbReference type="AlphaFoldDB" id="A0A4Y2JSM4"/>
<evidence type="ECO:0000313" key="1">
    <source>
        <dbReference type="EMBL" id="GBM93403.1"/>
    </source>
</evidence>
<organism evidence="1 2">
    <name type="scientific">Araneus ventricosus</name>
    <name type="common">Orbweaver spider</name>
    <name type="synonym">Epeira ventricosa</name>
    <dbReference type="NCBI Taxonomy" id="182803"/>
    <lineage>
        <taxon>Eukaryota</taxon>
        <taxon>Metazoa</taxon>
        <taxon>Ecdysozoa</taxon>
        <taxon>Arthropoda</taxon>
        <taxon>Chelicerata</taxon>
        <taxon>Arachnida</taxon>
        <taxon>Araneae</taxon>
        <taxon>Araneomorphae</taxon>
        <taxon>Entelegynae</taxon>
        <taxon>Araneoidea</taxon>
        <taxon>Araneidae</taxon>
        <taxon>Araneus</taxon>
    </lineage>
</organism>
<accession>A0A4Y2JSM4</accession>
<name>A0A4Y2JSM4_ARAVE</name>
<reference evidence="1 2" key="1">
    <citation type="journal article" date="2019" name="Sci. Rep.">
        <title>Orb-weaving spider Araneus ventricosus genome elucidates the spidroin gene catalogue.</title>
        <authorList>
            <person name="Kono N."/>
            <person name="Nakamura H."/>
            <person name="Ohtoshi R."/>
            <person name="Moran D.A.P."/>
            <person name="Shinohara A."/>
            <person name="Yoshida Y."/>
            <person name="Fujiwara M."/>
            <person name="Mori M."/>
            <person name="Tomita M."/>
            <person name="Arakawa K."/>
        </authorList>
    </citation>
    <scope>NUCLEOTIDE SEQUENCE [LARGE SCALE GENOMIC DNA]</scope>
</reference>
<evidence type="ECO:0000313" key="2">
    <source>
        <dbReference type="Proteomes" id="UP000499080"/>
    </source>
</evidence>